<evidence type="ECO:0000313" key="9">
    <source>
        <dbReference type="Proteomes" id="UP001177003"/>
    </source>
</evidence>
<dbReference type="GO" id="GO:0003700">
    <property type="term" value="F:DNA-binding transcription factor activity"/>
    <property type="evidence" value="ECO:0007669"/>
    <property type="project" value="InterPro"/>
</dbReference>
<dbReference type="PANTHER" id="PTHR45914:SF24">
    <property type="entry name" value="BHLH DOMAIN-CONTAINING PROTEIN"/>
    <property type="match status" value="1"/>
</dbReference>
<dbReference type="InterPro" id="IPR036638">
    <property type="entry name" value="HLH_DNA-bd_sf"/>
</dbReference>
<evidence type="ECO:0000256" key="6">
    <source>
        <dbReference type="SAM" id="MobiDB-lite"/>
    </source>
</evidence>
<dbReference type="Pfam" id="PF00010">
    <property type="entry name" value="HLH"/>
    <property type="match status" value="1"/>
</dbReference>
<dbReference type="AlphaFoldDB" id="A0AA35YKJ4"/>
<dbReference type="PROSITE" id="PS50888">
    <property type="entry name" value="BHLH"/>
    <property type="match status" value="1"/>
</dbReference>
<dbReference type="PANTHER" id="PTHR45914">
    <property type="entry name" value="TRANSCRIPTION FACTOR HEC3-RELATED"/>
    <property type="match status" value="1"/>
</dbReference>
<dbReference type="EMBL" id="OX465079">
    <property type="protein sequence ID" value="CAI9275629.1"/>
    <property type="molecule type" value="Genomic_DNA"/>
</dbReference>
<dbReference type="InterPro" id="IPR045843">
    <property type="entry name" value="IND-like"/>
</dbReference>
<keyword evidence="4" id="KW-0804">Transcription</keyword>
<protein>
    <recommendedName>
        <fullName evidence="7">BHLH domain-containing protein</fullName>
    </recommendedName>
</protein>
<feature type="compositionally biased region" description="Polar residues" evidence="6">
    <location>
        <begin position="235"/>
        <end position="252"/>
    </location>
</feature>
<keyword evidence="9" id="KW-1185">Reference proteome</keyword>
<dbReference type="SMART" id="SM00353">
    <property type="entry name" value="HLH"/>
    <property type="match status" value="1"/>
</dbReference>
<organism evidence="8 9">
    <name type="scientific">Lactuca saligna</name>
    <name type="common">Willowleaf lettuce</name>
    <dbReference type="NCBI Taxonomy" id="75948"/>
    <lineage>
        <taxon>Eukaryota</taxon>
        <taxon>Viridiplantae</taxon>
        <taxon>Streptophyta</taxon>
        <taxon>Embryophyta</taxon>
        <taxon>Tracheophyta</taxon>
        <taxon>Spermatophyta</taxon>
        <taxon>Magnoliopsida</taxon>
        <taxon>eudicotyledons</taxon>
        <taxon>Gunneridae</taxon>
        <taxon>Pentapetalae</taxon>
        <taxon>asterids</taxon>
        <taxon>campanulids</taxon>
        <taxon>Asterales</taxon>
        <taxon>Asteraceae</taxon>
        <taxon>Cichorioideae</taxon>
        <taxon>Cichorieae</taxon>
        <taxon>Lactucinae</taxon>
        <taxon>Lactuca</taxon>
    </lineage>
</organism>
<dbReference type="Gene3D" id="4.10.280.10">
    <property type="entry name" value="Helix-loop-helix DNA-binding domain"/>
    <property type="match status" value="1"/>
</dbReference>
<keyword evidence="2" id="KW-0805">Transcription regulation</keyword>
<dbReference type="GO" id="GO:0005634">
    <property type="term" value="C:nucleus"/>
    <property type="evidence" value="ECO:0007669"/>
    <property type="project" value="UniProtKB-SubCell"/>
</dbReference>
<evidence type="ECO:0000256" key="2">
    <source>
        <dbReference type="ARBA" id="ARBA00023015"/>
    </source>
</evidence>
<dbReference type="Proteomes" id="UP001177003">
    <property type="component" value="Chromosome 3"/>
</dbReference>
<evidence type="ECO:0000259" key="7">
    <source>
        <dbReference type="PROSITE" id="PS50888"/>
    </source>
</evidence>
<dbReference type="GO" id="GO:0003677">
    <property type="term" value="F:DNA binding"/>
    <property type="evidence" value="ECO:0007669"/>
    <property type="project" value="UniProtKB-KW"/>
</dbReference>
<dbReference type="InterPro" id="IPR011598">
    <property type="entry name" value="bHLH_dom"/>
</dbReference>
<comment type="subcellular location">
    <subcellularLocation>
        <location evidence="1">Nucleus</location>
    </subcellularLocation>
</comment>
<evidence type="ECO:0000313" key="8">
    <source>
        <dbReference type="EMBL" id="CAI9275629.1"/>
    </source>
</evidence>
<gene>
    <name evidence="8" type="ORF">LSALG_LOCUS15651</name>
</gene>
<accession>A0AA35YKJ4</accession>
<feature type="region of interest" description="Disordered" evidence="6">
    <location>
        <begin position="159"/>
        <end position="193"/>
    </location>
</feature>
<evidence type="ECO:0000256" key="3">
    <source>
        <dbReference type="ARBA" id="ARBA00023125"/>
    </source>
</evidence>
<evidence type="ECO:0000256" key="1">
    <source>
        <dbReference type="ARBA" id="ARBA00004123"/>
    </source>
</evidence>
<evidence type="ECO:0000256" key="5">
    <source>
        <dbReference type="ARBA" id="ARBA00023242"/>
    </source>
</evidence>
<dbReference type="GO" id="GO:0046983">
    <property type="term" value="F:protein dimerization activity"/>
    <property type="evidence" value="ECO:0007669"/>
    <property type="project" value="InterPro"/>
</dbReference>
<keyword evidence="3" id="KW-0238">DNA-binding</keyword>
<dbReference type="CDD" id="cd11393">
    <property type="entry name" value="bHLH_AtbHLH_like"/>
    <property type="match status" value="1"/>
</dbReference>
<sequence length="337" mass="38366">MEGGFQSLLLAGKYGVGDDNFSALANSDEAYFNRDLSFQSFNFDKSMLSLMHYPYGSSTPDANLQSRKIGECSKEKSKWRCVEREEKPKRVKNEPSMEQFNFSPAIMYGQLPELQSVEQMRQTAERRFKQSYSPIATTTNLHMLEPTLSPFQLTPNYITPVPLRQTKPPIPPPAKFSNREQARRRRNTLSDKTRTLQKVLPWDKKMDTATTYEETYKYIKFLQAQISALESMPVASTSSSPLGSENPRQMMNQYGGLGKLNRQQLLETSPRRISSSPVLLFSLESLIFKNPIIRFGCHLQLSGSGSRVEVRLGVVWLFLMIRLGVLAVKKSMHEVSV</sequence>
<proteinExistence type="predicted"/>
<evidence type="ECO:0000256" key="4">
    <source>
        <dbReference type="ARBA" id="ARBA00023163"/>
    </source>
</evidence>
<reference evidence="8" key="1">
    <citation type="submission" date="2023-04" db="EMBL/GenBank/DDBJ databases">
        <authorList>
            <person name="Vijverberg K."/>
            <person name="Xiong W."/>
            <person name="Schranz E."/>
        </authorList>
    </citation>
    <scope>NUCLEOTIDE SEQUENCE</scope>
</reference>
<dbReference type="InterPro" id="IPR045239">
    <property type="entry name" value="bHLH95_bHLH"/>
</dbReference>
<name>A0AA35YKJ4_LACSI</name>
<dbReference type="SUPFAM" id="SSF47459">
    <property type="entry name" value="HLH, helix-loop-helix DNA-binding domain"/>
    <property type="match status" value="1"/>
</dbReference>
<keyword evidence="5" id="KW-0539">Nucleus</keyword>
<feature type="region of interest" description="Disordered" evidence="6">
    <location>
        <begin position="235"/>
        <end position="254"/>
    </location>
</feature>
<feature type="domain" description="BHLH" evidence="7">
    <location>
        <begin position="173"/>
        <end position="222"/>
    </location>
</feature>